<dbReference type="PANTHER" id="PTHR10655:SF17">
    <property type="entry name" value="LYSOPHOSPHOLIPASE-LIKE PROTEIN 1"/>
    <property type="match status" value="1"/>
</dbReference>
<evidence type="ECO:0000256" key="2">
    <source>
        <dbReference type="ARBA" id="ARBA00022801"/>
    </source>
</evidence>
<dbReference type="GO" id="GO:0016787">
    <property type="term" value="F:hydrolase activity"/>
    <property type="evidence" value="ECO:0007669"/>
    <property type="project" value="UniProtKB-KW"/>
</dbReference>
<dbReference type="InterPro" id="IPR029058">
    <property type="entry name" value="AB_hydrolase_fold"/>
</dbReference>
<keyword evidence="5" id="KW-1185">Reference proteome</keyword>
<accession>A0ABW3Y4B2</accession>
<dbReference type="Pfam" id="PF02230">
    <property type="entry name" value="Abhydrolase_2"/>
    <property type="match status" value="1"/>
</dbReference>
<comment type="caution">
    <text evidence="4">The sequence shown here is derived from an EMBL/GenBank/DDBJ whole genome shotgun (WGS) entry which is preliminary data.</text>
</comment>
<dbReference type="PANTHER" id="PTHR10655">
    <property type="entry name" value="LYSOPHOSPHOLIPASE-RELATED"/>
    <property type="match status" value="1"/>
</dbReference>
<dbReference type="Gene3D" id="3.40.50.1820">
    <property type="entry name" value="alpha/beta hydrolase"/>
    <property type="match status" value="1"/>
</dbReference>
<feature type="domain" description="Phospholipase/carboxylesterase/thioesterase" evidence="3">
    <location>
        <begin position="17"/>
        <end position="216"/>
    </location>
</feature>
<keyword evidence="2 4" id="KW-0378">Hydrolase</keyword>
<protein>
    <submittedName>
        <fullName evidence="4">Alpha/beta hydrolase</fullName>
    </submittedName>
</protein>
<reference evidence="5" key="1">
    <citation type="journal article" date="2019" name="Int. J. Syst. Evol. Microbiol.">
        <title>The Global Catalogue of Microorganisms (GCM) 10K type strain sequencing project: providing services to taxonomists for standard genome sequencing and annotation.</title>
        <authorList>
            <consortium name="The Broad Institute Genomics Platform"/>
            <consortium name="The Broad Institute Genome Sequencing Center for Infectious Disease"/>
            <person name="Wu L."/>
            <person name="Ma J."/>
        </authorList>
    </citation>
    <scope>NUCLEOTIDE SEQUENCE [LARGE SCALE GENOMIC DNA]</scope>
    <source>
        <strain evidence="5">CCUG 61485</strain>
    </source>
</reference>
<comment type="similarity">
    <text evidence="1">Belongs to the AB hydrolase superfamily. AB hydrolase 2 family.</text>
</comment>
<dbReference type="EMBL" id="JBHTMY010000003">
    <property type="protein sequence ID" value="MFD1316671.1"/>
    <property type="molecule type" value="Genomic_DNA"/>
</dbReference>
<dbReference type="Proteomes" id="UP001597201">
    <property type="component" value="Unassembled WGS sequence"/>
</dbReference>
<evidence type="ECO:0000313" key="4">
    <source>
        <dbReference type="EMBL" id="MFD1316671.1"/>
    </source>
</evidence>
<dbReference type="InterPro" id="IPR050565">
    <property type="entry name" value="LYPA1-2/EST-like"/>
</dbReference>
<dbReference type="RefSeq" id="WP_377179874.1">
    <property type="nucleotide sequence ID" value="NZ_JBHTMY010000003.1"/>
</dbReference>
<dbReference type="InterPro" id="IPR003140">
    <property type="entry name" value="PLipase/COase/thioEstase"/>
</dbReference>
<evidence type="ECO:0000259" key="3">
    <source>
        <dbReference type="Pfam" id="PF02230"/>
    </source>
</evidence>
<name>A0ABW3Y4B2_9FLAO</name>
<proteinExistence type="inferred from homology"/>
<evidence type="ECO:0000256" key="1">
    <source>
        <dbReference type="ARBA" id="ARBA00006499"/>
    </source>
</evidence>
<dbReference type="SUPFAM" id="SSF53474">
    <property type="entry name" value="alpha/beta-Hydrolases"/>
    <property type="match status" value="1"/>
</dbReference>
<sequence>MSQNSLQYLVRKPKSELSKAPLLLLLHGYGSNEKDLFSFASELPDELLIVSAQAPLSLGFDSYAWYTIHFDQNADKFSDIPEAKRSLALIDTFIEEIKENYSVDENKIFLLGFSQGAILSSAYALNHPDKTPYILALSGYLNTELIDDNLDTEKIKKLDFFVSHGTVDQVIPVDWARKTPDILTSLKVPNIFKEYPVGHGVAPQNFYDLKTWIEKRI</sequence>
<gene>
    <name evidence="4" type="ORF">ACFQ39_13680</name>
</gene>
<organism evidence="4 5">
    <name type="scientific">Namhaeicola litoreus</name>
    <dbReference type="NCBI Taxonomy" id="1052145"/>
    <lineage>
        <taxon>Bacteria</taxon>
        <taxon>Pseudomonadati</taxon>
        <taxon>Bacteroidota</taxon>
        <taxon>Flavobacteriia</taxon>
        <taxon>Flavobacteriales</taxon>
        <taxon>Flavobacteriaceae</taxon>
        <taxon>Namhaeicola</taxon>
    </lineage>
</organism>
<evidence type="ECO:0000313" key="5">
    <source>
        <dbReference type="Proteomes" id="UP001597201"/>
    </source>
</evidence>